<dbReference type="RefSeq" id="WP_055158921.1">
    <property type="nucleotide sequence ID" value="NZ_CAXUGA010000006.1"/>
</dbReference>
<dbReference type="InterPro" id="IPR001296">
    <property type="entry name" value="Glyco_trans_1"/>
</dbReference>
<dbReference type="Gene3D" id="3.40.50.2000">
    <property type="entry name" value="Glycogen Phosphorylase B"/>
    <property type="match status" value="3"/>
</dbReference>
<dbReference type="SUPFAM" id="SSF53756">
    <property type="entry name" value="UDP-Glycosyltransferase/glycogen phosphorylase"/>
    <property type="match status" value="1"/>
</dbReference>
<dbReference type="EMBL" id="CZAU01000001">
    <property type="protein sequence ID" value="CUO90516.1"/>
    <property type="molecule type" value="Genomic_DNA"/>
</dbReference>
<organism evidence="2 3">
    <name type="scientific">Anaerostipes hadrus</name>
    <dbReference type="NCBI Taxonomy" id="649756"/>
    <lineage>
        <taxon>Bacteria</taxon>
        <taxon>Bacillati</taxon>
        <taxon>Bacillota</taxon>
        <taxon>Clostridia</taxon>
        <taxon>Lachnospirales</taxon>
        <taxon>Lachnospiraceae</taxon>
        <taxon>Anaerostipes</taxon>
    </lineage>
</organism>
<sequence>MVIMHYFLGFPPYRSGGLTRYCMDLMDIQRKKGDSVIALWPGEISFISKKTQIKKRKNIKGIINYELSNPLPVPLDEGIEDIKAYTRCCDFSVYETFLKKIKPDVVHIHTLMGIHKEFFDVTKKLKIKTMFTSHDYFGICPKVTLYKQGNVCTEDHGCMDCIQCNSTALSLKKIQIMQSGLYRNLKDSFLLKKIRKNHRKNFFDEEIVNINSASTEDEQKKANEYKKLRNYYIKMFQKIDLIHFNSSITKSIYEDYFELPENKVVTISHKNIRTRHKSVENKKSNKLRITCLAPARPFKGYNVLIKALDELWDSGKCNFMLKMFNTVPDERKYLKVVENGFTQSDLPEIMSNTDVLVAPSIWYETFGFTVLEALSFGIPVIVSDHVGAKDIVGNAGIIVKAGDISELKNVIEALINDPDNLSKLKDNAKKKEVKTWKQFVDENYELYHKLIG</sequence>
<dbReference type="AlphaFoldDB" id="A0A174IWU4"/>
<dbReference type="PANTHER" id="PTHR45947">
    <property type="entry name" value="SULFOQUINOVOSYL TRANSFERASE SQD2"/>
    <property type="match status" value="1"/>
</dbReference>
<keyword evidence="2" id="KW-0808">Transferase</keyword>
<dbReference type="PANTHER" id="PTHR45947:SF13">
    <property type="entry name" value="TRANSFERASE"/>
    <property type="match status" value="1"/>
</dbReference>
<reference evidence="2 3" key="1">
    <citation type="submission" date="2015-09" db="EMBL/GenBank/DDBJ databases">
        <authorList>
            <consortium name="Pathogen Informatics"/>
        </authorList>
    </citation>
    <scope>NUCLEOTIDE SEQUENCE [LARGE SCALE GENOMIC DNA]</scope>
    <source>
        <strain evidence="2 3">2789STDY5834908</strain>
    </source>
</reference>
<proteinExistence type="predicted"/>
<dbReference type="GO" id="GO:0016757">
    <property type="term" value="F:glycosyltransferase activity"/>
    <property type="evidence" value="ECO:0007669"/>
    <property type="project" value="UniProtKB-KW"/>
</dbReference>
<evidence type="ECO:0000313" key="3">
    <source>
        <dbReference type="Proteomes" id="UP000095564"/>
    </source>
</evidence>
<dbReference type="OrthoDB" id="9815550at2"/>
<dbReference type="InterPro" id="IPR050194">
    <property type="entry name" value="Glycosyltransferase_grp1"/>
</dbReference>
<evidence type="ECO:0000313" key="2">
    <source>
        <dbReference type="EMBL" id="CUO90516.1"/>
    </source>
</evidence>
<protein>
    <submittedName>
        <fullName evidence="2">UDP-D-galactose:(Glucosyl)lipopolysaccharide-1%2 C6-D-galactosyltransferase</fullName>
    </submittedName>
</protein>
<dbReference type="Proteomes" id="UP000095564">
    <property type="component" value="Unassembled WGS sequence"/>
</dbReference>
<evidence type="ECO:0000259" key="1">
    <source>
        <dbReference type="Pfam" id="PF00534"/>
    </source>
</evidence>
<name>A0A174IWU4_ANAHA</name>
<feature type="domain" description="Glycosyl transferase family 1" evidence="1">
    <location>
        <begin position="274"/>
        <end position="430"/>
    </location>
</feature>
<keyword evidence="2" id="KW-0328">Glycosyltransferase</keyword>
<gene>
    <name evidence="2" type="ORF">ERS852520_00135</name>
</gene>
<accession>A0A174IWU4</accession>
<dbReference type="Pfam" id="PF00534">
    <property type="entry name" value="Glycos_transf_1"/>
    <property type="match status" value="1"/>
</dbReference>